<organism evidence="1 2">
    <name type="scientific">Enterobacter rongchengensis</name>
    <dbReference type="NCBI Taxonomy" id="3030999"/>
    <lineage>
        <taxon>Bacteria</taxon>
        <taxon>Pseudomonadati</taxon>
        <taxon>Pseudomonadota</taxon>
        <taxon>Gammaproteobacteria</taxon>
        <taxon>Enterobacterales</taxon>
        <taxon>Enterobacteriaceae</taxon>
        <taxon>Enterobacter</taxon>
    </lineage>
</organism>
<dbReference type="EMBL" id="JAUEHC010000118">
    <property type="protein sequence ID" value="MEZ4054705.1"/>
    <property type="molecule type" value="Genomic_DNA"/>
</dbReference>
<evidence type="ECO:0000313" key="1">
    <source>
        <dbReference type="EMBL" id="MEZ4054705.1"/>
    </source>
</evidence>
<dbReference type="RefSeq" id="WP_371196788.1">
    <property type="nucleotide sequence ID" value="NZ_JAUEHC010000118.1"/>
</dbReference>
<comment type="caution">
    <text evidence="1">The sequence shown here is derived from an EMBL/GenBank/DDBJ whole genome shotgun (WGS) entry which is preliminary data.</text>
</comment>
<protein>
    <submittedName>
        <fullName evidence="1">Uncharacterized protein</fullName>
    </submittedName>
</protein>
<evidence type="ECO:0000313" key="2">
    <source>
        <dbReference type="Proteomes" id="UP001567731"/>
    </source>
</evidence>
<dbReference type="Proteomes" id="UP001567731">
    <property type="component" value="Unassembled WGS sequence"/>
</dbReference>
<feature type="non-terminal residue" evidence="1">
    <location>
        <position position="1"/>
    </location>
</feature>
<accession>A0ABV4JMB8</accession>
<reference evidence="1 2" key="1">
    <citation type="submission" date="2023-06" db="EMBL/GenBank/DDBJ databases">
        <title>Genome characterization of Enterobacterales and Pseudomonas spp isolates with different phenotypes to cefepime-taniborbactam.</title>
        <authorList>
            <person name="Hernandez-Garcia M."/>
            <person name="Garcia-Castillo M."/>
            <person name="Ruiz-Garbajosa P."/>
            <person name="Canton R."/>
        </authorList>
    </citation>
    <scope>NUCLEOTIDE SEQUENCE [LARGE SCALE GENOMIC DNA]</scope>
    <source>
        <strain evidence="1 2">A003</strain>
    </source>
</reference>
<keyword evidence="2" id="KW-1185">Reference proteome</keyword>
<feature type="non-terminal residue" evidence="1">
    <location>
        <position position="87"/>
    </location>
</feature>
<gene>
    <name evidence="1" type="ORF">QVM81_24570</name>
</gene>
<name>A0ABV4JMB8_9ENTR</name>
<proteinExistence type="predicted"/>
<sequence>GQAFYEAPKPPRQHAAAFQAYTERLNRLTGPAVLNHVIDQRLPELYTFRQVADLANMHTLNYDALLDEAAQRRAELRLLPLEEVAMA</sequence>